<sequence length="93" mass="10804">MTEEPGRDARRRAEFRAFVRRHHPDVGGDPDVFVAGVARFRESERETGGDSEHPGDRGRDRSDAPVVFTTRRGGITGLLARWRWRRARRHRVR</sequence>
<evidence type="ECO:0000313" key="2">
    <source>
        <dbReference type="EMBL" id="PXY36140.1"/>
    </source>
</evidence>
<dbReference type="Proteomes" id="UP000247892">
    <property type="component" value="Unassembled WGS sequence"/>
</dbReference>
<gene>
    <name evidence="2" type="ORF">BA062_11925</name>
</gene>
<evidence type="ECO:0008006" key="4">
    <source>
        <dbReference type="Google" id="ProtNLM"/>
    </source>
</evidence>
<reference evidence="2 3" key="1">
    <citation type="submission" date="2016-07" db="EMBL/GenBank/DDBJ databases">
        <title>Draft genome sequence of Prauserella sp. YIM 121212, isolated from alkaline soil.</title>
        <authorList>
            <person name="Ruckert C."/>
            <person name="Albersmeier A."/>
            <person name="Jiang C.-L."/>
            <person name="Jiang Y."/>
            <person name="Kalinowski J."/>
            <person name="Schneider O."/>
            <person name="Winkler A."/>
            <person name="Zotchev S.B."/>
        </authorList>
    </citation>
    <scope>NUCLEOTIDE SEQUENCE [LARGE SCALE GENOMIC DNA]</scope>
    <source>
        <strain evidence="2 3">YIM 121212</strain>
    </source>
</reference>
<proteinExistence type="predicted"/>
<protein>
    <recommendedName>
        <fullName evidence="4">J domain-containing protein</fullName>
    </recommendedName>
</protein>
<evidence type="ECO:0000313" key="3">
    <source>
        <dbReference type="Proteomes" id="UP000247892"/>
    </source>
</evidence>
<name>A0A318LRA9_9PSEU</name>
<keyword evidence="3" id="KW-1185">Reference proteome</keyword>
<feature type="compositionally biased region" description="Basic and acidic residues" evidence="1">
    <location>
        <begin position="40"/>
        <end position="63"/>
    </location>
</feature>
<dbReference type="RefSeq" id="WP_110336140.1">
    <property type="nucleotide sequence ID" value="NZ_JBHVKT010000012.1"/>
</dbReference>
<evidence type="ECO:0000256" key="1">
    <source>
        <dbReference type="SAM" id="MobiDB-lite"/>
    </source>
</evidence>
<dbReference type="OrthoDB" id="5198651at2"/>
<feature type="region of interest" description="Disordered" evidence="1">
    <location>
        <begin position="40"/>
        <end position="69"/>
    </location>
</feature>
<organism evidence="2 3">
    <name type="scientific">Prauserella flavalba</name>
    <dbReference type="NCBI Taxonomy" id="1477506"/>
    <lineage>
        <taxon>Bacteria</taxon>
        <taxon>Bacillati</taxon>
        <taxon>Actinomycetota</taxon>
        <taxon>Actinomycetes</taxon>
        <taxon>Pseudonocardiales</taxon>
        <taxon>Pseudonocardiaceae</taxon>
        <taxon>Prauserella</taxon>
    </lineage>
</organism>
<comment type="caution">
    <text evidence="2">The sequence shown here is derived from an EMBL/GenBank/DDBJ whole genome shotgun (WGS) entry which is preliminary data.</text>
</comment>
<accession>A0A318LRA9</accession>
<dbReference type="AlphaFoldDB" id="A0A318LRA9"/>
<dbReference type="EMBL" id="MASU01000005">
    <property type="protein sequence ID" value="PXY36140.1"/>
    <property type="molecule type" value="Genomic_DNA"/>
</dbReference>